<dbReference type="KEGG" id="phr:C6569_13985"/>
<proteinExistence type="predicted"/>
<feature type="transmembrane region" description="Helical" evidence="1">
    <location>
        <begin position="108"/>
        <end position="130"/>
    </location>
</feature>
<protein>
    <recommendedName>
        <fullName evidence="4">Permease</fullName>
    </recommendedName>
</protein>
<keyword evidence="1" id="KW-1133">Transmembrane helix</keyword>
<dbReference type="Proteomes" id="UP000237889">
    <property type="component" value="Chromosome"/>
</dbReference>
<evidence type="ECO:0000313" key="3">
    <source>
        <dbReference type="Proteomes" id="UP000237889"/>
    </source>
</evidence>
<name>A0A2S0NDS3_9HYPH</name>
<keyword evidence="3" id="KW-1185">Reference proteome</keyword>
<feature type="transmembrane region" description="Helical" evidence="1">
    <location>
        <begin position="75"/>
        <end position="102"/>
    </location>
</feature>
<reference evidence="2 3" key="1">
    <citation type="submission" date="2018-03" db="EMBL/GenBank/DDBJ databases">
        <title>Genome sequencing of Phreatobacter sp.</title>
        <authorList>
            <person name="Kim S.-J."/>
            <person name="Heo J."/>
            <person name="Kwon S.-W."/>
        </authorList>
    </citation>
    <scope>NUCLEOTIDE SEQUENCE [LARGE SCALE GENOMIC DNA]</scope>
    <source>
        <strain evidence="2 3">S-12</strain>
    </source>
</reference>
<gene>
    <name evidence="2" type="ORF">C6569_13985</name>
</gene>
<dbReference type="OrthoDB" id="5797386at2"/>
<dbReference type="AlphaFoldDB" id="A0A2S0NDS3"/>
<keyword evidence="1" id="KW-0472">Membrane</keyword>
<feature type="transmembrane region" description="Helical" evidence="1">
    <location>
        <begin position="142"/>
        <end position="163"/>
    </location>
</feature>
<dbReference type="EMBL" id="CP027668">
    <property type="protein sequence ID" value="AVO46091.1"/>
    <property type="molecule type" value="Genomic_DNA"/>
</dbReference>
<sequence>MSATLAVSLSLWVITAVLALVAWRKGVPVLKEASRSGLLDFLYLIPRLAIGVIGAGFLAALLPQDVVRSWLGPESGITGLLLATLAGAITPGGPVIGFAIGASALKSGAGYLAVMTYVTAWALFAFQRLIVWELPVMPTRVVWLRVAASLPLPILTALGVMLLTGRG</sequence>
<organism evidence="2 3">
    <name type="scientific">Phreatobacter cathodiphilus</name>
    <dbReference type="NCBI Taxonomy" id="1868589"/>
    <lineage>
        <taxon>Bacteria</taxon>
        <taxon>Pseudomonadati</taxon>
        <taxon>Pseudomonadota</taxon>
        <taxon>Alphaproteobacteria</taxon>
        <taxon>Hyphomicrobiales</taxon>
        <taxon>Phreatobacteraceae</taxon>
        <taxon>Phreatobacter</taxon>
    </lineage>
</organism>
<evidence type="ECO:0000313" key="2">
    <source>
        <dbReference type="EMBL" id="AVO46091.1"/>
    </source>
</evidence>
<evidence type="ECO:0008006" key="4">
    <source>
        <dbReference type="Google" id="ProtNLM"/>
    </source>
</evidence>
<dbReference type="RefSeq" id="WP_106749432.1">
    <property type="nucleotide sequence ID" value="NZ_CP027668.1"/>
</dbReference>
<feature type="transmembrane region" description="Helical" evidence="1">
    <location>
        <begin position="43"/>
        <end position="63"/>
    </location>
</feature>
<keyword evidence="1" id="KW-0812">Transmembrane</keyword>
<accession>A0A2S0NDS3</accession>
<evidence type="ECO:0000256" key="1">
    <source>
        <dbReference type="SAM" id="Phobius"/>
    </source>
</evidence>